<dbReference type="RefSeq" id="WP_131184858.1">
    <property type="nucleotide sequence ID" value="NZ_QJUO01000018.1"/>
</dbReference>
<proteinExistence type="predicted"/>
<dbReference type="AlphaFoldDB" id="A0A4Q9R362"/>
<dbReference type="InterPro" id="IPR011006">
    <property type="entry name" value="CheY-like_superfamily"/>
</dbReference>
<comment type="caution">
    <text evidence="4">The sequence shown here is derived from an EMBL/GenBank/DDBJ whole genome shotgun (WGS) entry which is preliminary data.</text>
</comment>
<evidence type="ECO:0000259" key="3">
    <source>
        <dbReference type="Pfam" id="PF13614"/>
    </source>
</evidence>
<dbReference type="Gene3D" id="3.40.50.300">
    <property type="entry name" value="P-loop containing nucleotide triphosphate hydrolases"/>
    <property type="match status" value="1"/>
</dbReference>
<dbReference type="EMBL" id="QJUP01000020">
    <property type="protein sequence ID" value="TBU93530.1"/>
    <property type="molecule type" value="Genomic_DNA"/>
</dbReference>
<name>A0A4Q9R362_9GAMM</name>
<dbReference type="InterPro" id="IPR025669">
    <property type="entry name" value="AAA_dom"/>
</dbReference>
<organism evidence="4 5">
    <name type="scientific">Stutzerimonas kirkiae</name>
    <dbReference type="NCBI Taxonomy" id="2211392"/>
    <lineage>
        <taxon>Bacteria</taxon>
        <taxon>Pseudomonadati</taxon>
        <taxon>Pseudomonadota</taxon>
        <taxon>Gammaproteobacteria</taxon>
        <taxon>Pseudomonadales</taxon>
        <taxon>Pseudomonadaceae</taxon>
        <taxon>Stutzerimonas</taxon>
    </lineage>
</organism>
<dbReference type="GO" id="GO:0051782">
    <property type="term" value="P:negative regulation of cell division"/>
    <property type="evidence" value="ECO:0007669"/>
    <property type="project" value="TreeGrafter"/>
</dbReference>
<dbReference type="GO" id="GO:0005829">
    <property type="term" value="C:cytosol"/>
    <property type="evidence" value="ECO:0007669"/>
    <property type="project" value="TreeGrafter"/>
</dbReference>
<dbReference type="InterPro" id="IPR027417">
    <property type="entry name" value="P-loop_NTPase"/>
</dbReference>
<keyword evidence="1" id="KW-0547">Nucleotide-binding</keyword>
<gene>
    <name evidence="4" type="ORF">DNJ96_13910</name>
</gene>
<dbReference type="PANTHER" id="PTHR43384">
    <property type="entry name" value="SEPTUM SITE-DETERMINING PROTEIN MIND HOMOLOG, CHLOROPLASTIC-RELATED"/>
    <property type="match status" value="1"/>
</dbReference>
<reference evidence="4 5" key="1">
    <citation type="submission" date="2018-06" db="EMBL/GenBank/DDBJ databases">
        <title>Three novel Pseudomonas species isolated from symptomatic oak.</title>
        <authorList>
            <person name="Bueno-Gonzalez V."/>
            <person name="Brady C."/>
        </authorList>
    </citation>
    <scope>NUCLEOTIDE SEQUENCE [LARGE SCALE GENOMIC DNA]</scope>
    <source>
        <strain evidence="4 5">P17C</strain>
    </source>
</reference>
<evidence type="ECO:0000256" key="2">
    <source>
        <dbReference type="ARBA" id="ARBA00022840"/>
    </source>
</evidence>
<evidence type="ECO:0000313" key="5">
    <source>
        <dbReference type="Proteomes" id="UP000292639"/>
    </source>
</evidence>
<dbReference type="Proteomes" id="UP000292639">
    <property type="component" value="Unassembled WGS sequence"/>
</dbReference>
<dbReference type="OrthoDB" id="9802426at2"/>
<keyword evidence="2" id="KW-0067">ATP-binding</keyword>
<sequence length="402" mass="43629">MNLPGDRERAEQRVLTFAAFVTDSDSKQALGSFFKASTPTDYRVERGDIDDCIGWLKKAGRSPQRLLVDISGSSGPLDELERLADACEPSVKVYVVGERNDVGLYRNLLSRGIQDYLVKPLGMELLRRVLLDEGNRPVRQRRLGKTVAVVGSRGGVGTTSVAVHLARCLANAGAHRRVIYIDLDLYGGCGTSMLGLGGGSALIELLNNVRRLDPQYLEQLLSTVSGRLYAVGAELDYMDAYTIAEGVLGQLLAVLSQHYHYIVLDVPQRGGTLANEAFLHANLACVVAEPSVHSARTLVRLVRSIEAQPTPATVYSIINQPQPHNRNKVAINDFIDTVDIPIALQIGYDAQALSLAENLTQSMPERSEFAQGIARLASLLTGETATAPGKPWWQRLASKGAA</sequence>
<dbReference type="InterPro" id="IPR050625">
    <property type="entry name" value="ParA/MinD_ATPase"/>
</dbReference>
<dbReference type="SUPFAM" id="SSF52540">
    <property type="entry name" value="P-loop containing nucleoside triphosphate hydrolases"/>
    <property type="match status" value="1"/>
</dbReference>
<evidence type="ECO:0000256" key="1">
    <source>
        <dbReference type="ARBA" id="ARBA00022741"/>
    </source>
</evidence>
<dbReference type="Pfam" id="PF13614">
    <property type="entry name" value="AAA_31"/>
    <property type="match status" value="1"/>
</dbReference>
<keyword evidence="5" id="KW-1185">Reference proteome</keyword>
<dbReference type="Gene3D" id="3.40.50.2300">
    <property type="match status" value="1"/>
</dbReference>
<dbReference type="GO" id="GO:0009898">
    <property type="term" value="C:cytoplasmic side of plasma membrane"/>
    <property type="evidence" value="ECO:0007669"/>
    <property type="project" value="TreeGrafter"/>
</dbReference>
<dbReference type="SUPFAM" id="SSF52172">
    <property type="entry name" value="CheY-like"/>
    <property type="match status" value="1"/>
</dbReference>
<dbReference type="GO" id="GO:0016887">
    <property type="term" value="F:ATP hydrolysis activity"/>
    <property type="evidence" value="ECO:0007669"/>
    <property type="project" value="TreeGrafter"/>
</dbReference>
<accession>A0A4Q9R362</accession>
<feature type="domain" description="AAA" evidence="3">
    <location>
        <begin position="145"/>
        <end position="306"/>
    </location>
</feature>
<protein>
    <recommendedName>
        <fullName evidence="3">AAA domain-containing protein</fullName>
    </recommendedName>
</protein>
<dbReference type="PANTHER" id="PTHR43384:SF6">
    <property type="entry name" value="SEPTUM SITE-DETERMINING PROTEIN MIND HOMOLOG, CHLOROPLASTIC"/>
    <property type="match status" value="1"/>
</dbReference>
<evidence type="ECO:0000313" key="4">
    <source>
        <dbReference type="EMBL" id="TBU93530.1"/>
    </source>
</evidence>
<dbReference type="GO" id="GO:0005524">
    <property type="term" value="F:ATP binding"/>
    <property type="evidence" value="ECO:0007669"/>
    <property type="project" value="UniProtKB-KW"/>
</dbReference>